<organism evidence="1 2">
    <name type="scientific">Ensete ventricosum</name>
    <name type="common">Abyssinian banana</name>
    <name type="synonym">Musa ensete</name>
    <dbReference type="NCBI Taxonomy" id="4639"/>
    <lineage>
        <taxon>Eukaryota</taxon>
        <taxon>Viridiplantae</taxon>
        <taxon>Streptophyta</taxon>
        <taxon>Embryophyta</taxon>
        <taxon>Tracheophyta</taxon>
        <taxon>Spermatophyta</taxon>
        <taxon>Magnoliopsida</taxon>
        <taxon>Liliopsida</taxon>
        <taxon>Zingiberales</taxon>
        <taxon>Musaceae</taxon>
        <taxon>Ensete</taxon>
    </lineage>
</organism>
<reference evidence="1 2" key="1">
    <citation type="submission" date="2022-12" db="EMBL/GenBank/DDBJ databases">
        <title>Chromosome-scale assembly of the Ensete ventricosum genome.</title>
        <authorList>
            <person name="Dussert Y."/>
            <person name="Stocks J."/>
            <person name="Wendawek A."/>
            <person name="Woldeyes F."/>
            <person name="Nichols R.A."/>
            <person name="Borrell J.S."/>
        </authorList>
    </citation>
    <scope>NUCLEOTIDE SEQUENCE [LARGE SCALE GENOMIC DNA]</scope>
    <source>
        <strain evidence="2">cv. Maze</strain>
        <tissue evidence="1">Seeds</tissue>
    </source>
</reference>
<comment type="caution">
    <text evidence="1">The sequence shown here is derived from an EMBL/GenBank/DDBJ whole genome shotgun (WGS) entry which is preliminary data.</text>
</comment>
<dbReference type="AlphaFoldDB" id="A0AAV8PJ92"/>
<gene>
    <name evidence="1" type="ORF">OPV22_014135</name>
</gene>
<protein>
    <submittedName>
        <fullName evidence="1">Uncharacterized protein</fullName>
    </submittedName>
</protein>
<accession>A0AAV8PJ92</accession>
<sequence length="79" mass="8668">MLQVGRCNSQAFVLSSALPCILRRRAYPRPAAEGLGFDAFCRRWPLAGDVVVASALLPFISFKLLANVDLGKDDDDLRC</sequence>
<dbReference type="Proteomes" id="UP001222027">
    <property type="component" value="Unassembled WGS sequence"/>
</dbReference>
<dbReference type="EMBL" id="JAQQAF010000004">
    <property type="protein sequence ID" value="KAJ8492414.1"/>
    <property type="molecule type" value="Genomic_DNA"/>
</dbReference>
<proteinExistence type="predicted"/>
<keyword evidence="2" id="KW-1185">Reference proteome</keyword>
<evidence type="ECO:0000313" key="1">
    <source>
        <dbReference type="EMBL" id="KAJ8492414.1"/>
    </source>
</evidence>
<evidence type="ECO:0000313" key="2">
    <source>
        <dbReference type="Proteomes" id="UP001222027"/>
    </source>
</evidence>
<name>A0AAV8PJ92_ENSVE</name>